<evidence type="ECO:0000256" key="3">
    <source>
        <dbReference type="ARBA" id="ARBA00022490"/>
    </source>
</evidence>
<dbReference type="SUPFAM" id="SSF102829">
    <property type="entry name" value="Cell division protein ZapA-like"/>
    <property type="match status" value="1"/>
</dbReference>
<dbReference type="RefSeq" id="WP_101539303.1">
    <property type="nucleotide sequence ID" value="NZ_PKGS01000001.1"/>
</dbReference>
<comment type="subcellular location">
    <subcellularLocation>
        <location evidence="1">Cytoplasm</location>
    </subcellularLocation>
</comment>
<dbReference type="InterPro" id="IPR053712">
    <property type="entry name" value="Bac_CellDiv_Activator"/>
</dbReference>
<keyword evidence="10" id="KW-0175">Coiled coil</keyword>
<evidence type="ECO:0000256" key="4">
    <source>
        <dbReference type="ARBA" id="ARBA00022618"/>
    </source>
</evidence>
<proteinExistence type="predicted"/>
<evidence type="ECO:0000256" key="10">
    <source>
        <dbReference type="SAM" id="Coils"/>
    </source>
</evidence>
<comment type="caution">
    <text evidence="11">The sequence shown here is derived from an EMBL/GenBank/DDBJ whole genome shotgun (WGS) entry which is preliminary data.</text>
</comment>
<dbReference type="GO" id="GO:0000921">
    <property type="term" value="P:septin ring assembly"/>
    <property type="evidence" value="ECO:0007669"/>
    <property type="project" value="TreeGrafter"/>
</dbReference>
<evidence type="ECO:0000256" key="1">
    <source>
        <dbReference type="ARBA" id="ARBA00004496"/>
    </source>
</evidence>
<comment type="function">
    <text evidence="7">Activator of cell division through the inhibition of FtsZ GTPase activity, therefore promoting FtsZ assembly into bundles of protofilaments necessary for the formation of the division Z ring. It is recruited early at mid-cell but it is not essential for cell division.</text>
</comment>
<keyword evidence="4 11" id="KW-0132">Cell division</keyword>
<dbReference type="Proteomes" id="UP000234335">
    <property type="component" value="Unassembled WGS sequence"/>
</dbReference>
<keyword evidence="5" id="KW-0717">Septation</keyword>
<dbReference type="GO" id="GO:0005829">
    <property type="term" value="C:cytosol"/>
    <property type="evidence" value="ECO:0007669"/>
    <property type="project" value="TreeGrafter"/>
</dbReference>
<name>A0A2I1MAG8_9FIRM</name>
<evidence type="ECO:0000313" key="12">
    <source>
        <dbReference type="Proteomes" id="UP000234335"/>
    </source>
</evidence>
<reference evidence="11 12" key="1">
    <citation type="submission" date="2017-12" db="EMBL/GenBank/DDBJ databases">
        <title>Phylogenetic diversity of female urinary microbiome.</title>
        <authorList>
            <person name="Thomas-White K."/>
            <person name="Wolfe A.J."/>
        </authorList>
    </citation>
    <scope>NUCLEOTIDE SEQUENCE [LARGE SCALE GENOMIC DNA]</scope>
    <source>
        <strain evidence="11 12">UMB0119</strain>
    </source>
</reference>
<dbReference type="Gene3D" id="6.10.250.790">
    <property type="match status" value="1"/>
</dbReference>
<dbReference type="GO" id="GO:0030428">
    <property type="term" value="C:cell septum"/>
    <property type="evidence" value="ECO:0007669"/>
    <property type="project" value="TreeGrafter"/>
</dbReference>
<evidence type="ECO:0000256" key="8">
    <source>
        <dbReference type="ARBA" id="ARBA00026068"/>
    </source>
</evidence>
<dbReference type="PANTHER" id="PTHR34981">
    <property type="entry name" value="CELL DIVISION PROTEIN ZAPA"/>
    <property type="match status" value="1"/>
</dbReference>
<keyword evidence="6" id="KW-0131">Cell cycle</keyword>
<evidence type="ECO:0000256" key="7">
    <source>
        <dbReference type="ARBA" id="ARBA00024910"/>
    </source>
</evidence>
<evidence type="ECO:0000256" key="6">
    <source>
        <dbReference type="ARBA" id="ARBA00023306"/>
    </source>
</evidence>
<dbReference type="AlphaFoldDB" id="A0A2I1MAG8"/>
<sequence length="163" mass="18711">MSEKKVQVEIDGASYTLVTDESEEQIKDIAAYVSSKIAEVKSNKLSYDRELVLASVNIANDLYHVGNRYRNLREESSEAMEKYPGLVENYKKAVTHNDELINKVEELTSRIKDLETDNESLNKKIKVNEESEKTIDKLRKEVEKLQRETVTLKSENDQLKGSI</sequence>
<gene>
    <name evidence="11" type="ORF">CYJ34_00040</name>
</gene>
<dbReference type="EMBL" id="PKGS01000001">
    <property type="protein sequence ID" value="PKZ17134.1"/>
    <property type="molecule type" value="Genomic_DNA"/>
</dbReference>
<dbReference type="GO" id="GO:0032153">
    <property type="term" value="C:cell division site"/>
    <property type="evidence" value="ECO:0007669"/>
    <property type="project" value="TreeGrafter"/>
</dbReference>
<evidence type="ECO:0000313" key="11">
    <source>
        <dbReference type="EMBL" id="PKZ17134.1"/>
    </source>
</evidence>
<evidence type="ECO:0000256" key="9">
    <source>
        <dbReference type="ARBA" id="ARBA00033158"/>
    </source>
</evidence>
<organism evidence="11 12">
    <name type="scientific">Anaerococcus octavius</name>
    <dbReference type="NCBI Taxonomy" id="54007"/>
    <lineage>
        <taxon>Bacteria</taxon>
        <taxon>Bacillati</taxon>
        <taxon>Bacillota</taxon>
        <taxon>Tissierellia</taxon>
        <taxon>Tissierellales</taxon>
        <taxon>Peptoniphilaceae</taxon>
        <taxon>Anaerococcus</taxon>
    </lineage>
</organism>
<comment type="subunit">
    <text evidence="8">Homodimer. Interacts with FtsZ.</text>
</comment>
<feature type="coiled-coil region" evidence="10">
    <location>
        <begin position="90"/>
        <end position="162"/>
    </location>
</feature>
<accession>A0A2I1MAG8</accession>
<dbReference type="Pfam" id="PF05164">
    <property type="entry name" value="ZapA"/>
    <property type="match status" value="1"/>
</dbReference>
<evidence type="ECO:0000256" key="5">
    <source>
        <dbReference type="ARBA" id="ARBA00023210"/>
    </source>
</evidence>
<evidence type="ECO:0000256" key="2">
    <source>
        <dbReference type="ARBA" id="ARBA00015195"/>
    </source>
</evidence>
<dbReference type="GO" id="GO:0000917">
    <property type="term" value="P:division septum assembly"/>
    <property type="evidence" value="ECO:0007669"/>
    <property type="project" value="UniProtKB-KW"/>
</dbReference>
<dbReference type="GO" id="GO:0043093">
    <property type="term" value="P:FtsZ-dependent cytokinesis"/>
    <property type="evidence" value="ECO:0007669"/>
    <property type="project" value="TreeGrafter"/>
</dbReference>
<protein>
    <recommendedName>
        <fullName evidence="2">Cell division protein ZapA</fullName>
    </recommendedName>
    <alternativeName>
        <fullName evidence="9">Z ring-associated protein ZapA</fullName>
    </alternativeName>
</protein>
<dbReference type="PANTHER" id="PTHR34981:SF1">
    <property type="entry name" value="CELL DIVISION PROTEIN ZAPA"/>
    <property type="match status" value="1"/>
</dbReference>
<dbReference type="InterPro" id="IPR007838">
    <property type="entry name" value="Cell_div_ZapA-like"/>
</dbReference>
<keyword evidence="3" id="KW-0963">Cytoplasm</keyword>
<keyword evidence="12" id="KW-1185">Reference proteome</keyword>
<dbReference type="InterPro" id="IPR036192">
    <property type="entry name" value="Cell_div_ZapA-like_sf"/>
</dbReference>